<dbReference type="Proteomes" id="UP001223420">
    <property type="component" value="Unassembled WGS sequence"/>
</dbReference>
<dbReference type="AlphaFoldDB" id="A0AAJ1WTN0"/>
<keyword evidence="1" id="KW-0472">Membrane</keyword>
<comment type="caution">
    <text evidence="2">The sequence shown here is derived from an EMBL/GenBank/DDBJ whole genome shotgun (WGS) entry which is preliminary data.</text>
</comment>
<keyword evidence="1" id="KW-0812">Transmembrane</keyword>
<protein>
    <submittedName>
        <fullName evidence="2">Uncharacterized protein</fullName>
    </submittedName>
</protein>
<organism evidence="2 3">
    <name type="scientific">Methylobacterium brachiatum</name>
    <dbReference type="NCBI Taxonomy" id="269660"/>
    <lineage>
        <taxon>Bacteria</taxon>
        <taxon>Pseudomonadati</taxon>
        <taxon>Pseudomonadota</taxon>
        <taxon>Alphaproteobacteria</taxon>
        <taxon>Hyphomicrobiales</taxon>
        <taxon>Methylobacteriaceae</taxon>
        <taxon>Methylobacterium</taxon>
    </lineage>
</organism>
<dbReference type="EMBL" id="JAUSWL010000001">
    <property type="protein sequence ID" value="MDQ0541107.1"/>
    <property type="molecule type" value="Genomic_DNA"/>
</dbReference>
<sequence>MGPGYVVAALLEGAGLSGLVVAAFVMRTERMARVAELRTVLRTGQSATAVVKPAVPRRWRMAAPRIVSVPVVVQPRGAMRPRESAARSALGRAFVQAAPLPVRGMAASISAG</sequence>
<keyword evidence="1" id="KW-1133">Transmembrane helix</keyword>
<evidence type="ECO:0000313" key="2">
    <source>
        <dbReference type="EMBL" id="MDQ0541107.1"/>
    </source>
</evidence>
<name>A0AAJ1WTN0_9HYPH</name>
<evidence type="ECO:0000313" key="3">
    <source>
        <dbReference type="Proteomes" id="UP001223420"/>
    </source>
</evidence>
<feature type="transmembrane region" description="Helical" evidence="1">
    <location>
        <begin position="6"/>
        <end position="26"/>
    </location>
</feature>
<accession>A0AAJ1WTN0</accession>
<evidence type="ECO:0000256" key="1">
    <source>
        <dbReference type="SAM" id="Phobius"/>
    </source>
</evidence>
<proteinExistence type="predicted"/>
<reference evidence="2" key="1">
    <citation type="submission" date="2023-07" db="EMBL/GenBank/DDBJ databases">
        <title>Genomic Encyclopedia of Type Strains, Phase IV (KMG-IV): sequencing the most valuable type-strain genomes for metagenomic binning, comparative biology and taxonomic classification.</title>
        <authorList>
            <person name="Goeker M."/>
        </authorList>
    </citation>
    <scope>NUCLEOTIDE SEQUENCE</scope>
    <source>
        <strain evidence="2">DSM 19569</strain>
    </source>
</reference>
<dbReference type="RefSeq" id="WP_230365191.1">
    <property type="nucleotide sequence ID" value="NZ_JAJALK010000001.1"/>
</dbReference>
<gene>
    <name evidence="2" type="ORF">QO001_000015</name>
</gene>